<evidence type="ECO:0000313" key="2">
    <source>
        <dbReference type="EnsemblPlants" id="Solyc01g099675.1.1"/>
    </source>
</evidence>
<accession>A0A3Q7ENB0</accession>
<sequence length="92" mass="10439">MLQDLKEKSNYPESRLVVSWSATFLTSKLTRWTSRSSTRKLITTRKKLNFKITNETEKDNYRGRSPGGPPMGRPRGLADFFSVAGTISDGRL</sequence>
<organism evidence="2">
    <name type="scientific">Solanum lycopersicum</name>
    <name type="common">Tomato</name>
    <name type="synonym">Lycopersicon esculentum</name>
    <dbReference type="NCBI Taxonomy" id="4081"/>
    <lineage>
        <taxon>Eukaryota</taxon>
        <taxon>Viridiplantae</taxon>
        <taxon>Streptophyta</taxon>
        <taxon>Embryophyta</taxon>
        <taxon>Tracheophyta</taxon>
        <taxon>Spermatophyta</taxon>
        <taxon>Magnoliopsida</taxon>
        <taxon>eudicotyledons</taxon>
        <taxon>Gunneridae</taxon>
        <taxon>Pentapetalae</taxon>
        <taxon>asterids</taxon>
        <taxon>lamiids</taxon>
        <taxon>Solanales</taxon>
        <taxon>Solanaceae</taxon>
        <taxon>Solanoideae</taxon>
        <taxon>Solaneae</taxon>
        <taxon>Solanum</taxon>
        <taxon>Solanum subgen. Lycopersicon</taxon>
    </lineage>
</organism>
<protein>
    <submittedName>
        <fullName evidence="2">Uncharacterized protein</fullName>
    </submittedName>
</protein>
<evidence type="ECO:0000256" key="1">
    <source>
        <dbReference type="SAM" id="MobiDB-lite"/>
    </source>
</evidence>
<feature type="region of interest" description="Disordered" evidence="1">
    <location>
        <begin position="55"/>
        <end position="76"/>
    </location>
</feature>
<dbReference type="EnsemblPlants" id="Solyc01g099675.1.1">
    <property type="protein sequence ID" value="Solyc01g099675.1.1"/>
    <property type="gene ID" value="Solyc01g099675.1"/>
</dbReference>
<name>A0A3Q7ENB0_SOLLC</name>
<dbReference type="Gramene" id="Solyc01g099675.1.1">
    <property type="protein sequence ID" value="Solyc01g099675.1.1"/>
    <property type="gene ID" value="Solyc01g099675.1"/>
</dbReference>
<dbReference type="InParanoid" id="A0A3Q7ENB0"/>
<reference evidence="2" key="1">
    <citation type="journal article" date="2012" name="Nature">
        <title>The tomato genome sequence provides insights into fleshy fruit evolution.</title>
        <authorList>
            <consortium name="Tomato Genome Consortium"/>
        </authorList>
    </citation>
    <scope>NUCLEOTIDE SEQUENCE [LARGE SCALE GENOMIC DNA]</scope>
    <source>
        <strain evidence="2">cv. Heinz 1706</strain>
    </source>
</reference>
<keyword evidence="3" id="KW-1185">Reference proteome</keyword>
<dbReference type="AlphaFoldDB" id="A0A3Q7ENB0"/>
<reference evidence="2" key="2">
    <citation type="submission" date="2019-01" db="UniProtKB">
        <authorList>
            <consortium name="EnsemblPlants"/>
        </authorList>
    </citation>
    <scope>IDENTIFICATION</scope>
    <source>
        <strain evidence="2">cv. Heinz 1706</strain>
    </source>
</reference>
<dbReference type="Proteomes" id="UP000004994">
    <property type="component" value="Chromosome 1"/>
</dbReference>
<proteinExistence type="predicted"/>
<evidence type="ECO:0000313" key="3">
    <source>
        <dbReference type="Proteomes" id="UP000004994"/>
    </source>
</evidence>